<comment type="similarity">
    <text evidence="2">Belongs to the EccE family.</text>
</comment>
<keyword evidence="3" id="KW-1003">Cell membrane</keyword>
<dbReference type="EMBL" id="JAAMOZ010000004">
    <property type="protein sequence ID" value="NIH58564.1"/>
    <property type="molecule type" value="Genomic_DNA"/>
</dbReference>
<evidence type="ECO:0000256" key="5">
    <source>
        <dbReference type="ARBA" id="ARBA00022989"/>
    </source>
</evidence>
<dbReference type="NCBIfam" id="TIGR03923">
    <property type="entry name" value="T7SS_EccE"/>
    <property type="match status" value="1"/>
</dbReference>
<evidence type="ECO:0000313" key="9">
    <source>
        <dbReference type="EMBL" id="NIH58564.1"/>
    </source>
</evidence>
<dbReference type="InterPro" id="IPR050051">
    <property type="entry name" value="EccE_dom"/>
</dbReference>
<comment type="caution">
    <text evidence="9">The sequence shown here is derived from an EMBL/GenBank/DDBJ whole genome shotgun (WGS) entry which is preliminary data.</text>
</comment>
<organism evidence="9 10">
    <name type="scientific">Brooklawnia cerclae</name>
    <dbReference type="NCBI Taxonomy" id="349934"/>
    <lineage>
        <taxon>Bacteria</taxon>
        <taxon>Bacillati</taxon>
        <taxon>Actinomycetota</taxon>
        <taxon>Actinomycetes</taxon>
        <taxon>Propionibacteriales</taxon>
        <taxon>Propionibacteriaceae</taxon>
        <taxon>Brooklawnia</taxon>
    </lineage>
</organism>
<evidence type="ECO:0000313" key="10">
    <source>
        <dbReference type="Proteomes" id="UP000749311"/>
    </source>
</evidence>
<feature type="transmembrane region" description="Helical" evidence="7">
    <location>
        <begin position="21"/>
        <end position="40"/>
    </location>
</feature>
<feature type="transmembrane region" description="Helical" evidence="7">
    <location>
        <begin position="46"/>
        <end position="70"/>
    </location>
</feature>
<feature type="domain" description="Type VII secretion system protein EccE" evidence="8">
    <location>
        <begin position="202"/>
        <end position="295"/>
    </location>
</feature>
<comment type="subcellular location">
    <subcellularLocation>
        <location evidence="1">Cell membrane</location>
    </subcellularLocation>
</comment>
<evidence type="ECO:0000256" key="4">
    <source>
        <dbReference type="ARBA" id="ARBA00022692"/>
    </source>
</evidence>
<reference evidence="9 10" key="1">
    <citation type="submission" date="2020-02" db="EMBL/GenBank/DDBJ databases">
        <title>Sequencing the genomes of 1000 actinobacteria strains.</title>
        <authorList>
            <person name="Klenk H.-P."/>
        </authorList>
    </citation>
    <scope>NUCLEOTIDE SEQUENCE [LARGE SCALE GENOMIC DNA]</scope>
    <source>
        <strain evidence="9 10">DSM 19609</strain>
    </source>
</reference>
<evidence type="ECO:0000256" key="1">
    <source>
        <dbReference type="ARBA" id="ARBA00004236"/>
    </source>
</evidence>
<proteinExistence type="inferred from homology"/>
<keyword evidence="5 7" id="KW-1133">Transmembrane helix</keyword>
<accession>A0ABX0SJH3</accession>
<dbReference type="RefSeq" id="WP_167171246.1">
    <property type="nucleotide sequence ID" value="NZ_BAAAOO010000006.1"/>
</dbReference>
<evidence type="ECO:0000256" key="7">
    <source>
        <dbReference type="SAM" id="Phobius"/>
    </source>
</evidence>
<evidence type="ECO:0000256" key="6">
    <source>
        <dbReference type="ARBA" id="ARBA00023136"/>
    </source>
</evidence>
<evidence type="ECO:0000256" key="2">
    <source>
        <dbReference type="ARBA" id="ARBA00007759"/>
    </source>
</evidence>
<evidence type="ECO:0000259" key="8">
    <source>
        <dbReference type="Pfam" id="PF11203"/>
    </source>
</evidence>
<keyword evidence="10" id="KW-1185">Reference proteome</keyword>
<dbReference type="InterPro" id="IPR021368">
    <property type="entry name" value="T7SS_EccE"/>
</dbReference>
<dbReference type="Pfam" id="PF11203">
    <property type="entry name" value="EccE"/>
    <property type="match status" value="1"/>
</dbReference>
<name>A0ABX0SJH3_9ACTN</name>
<keyword evidence="6 7" id="KW-0472">Membrane</keyword>
<sequence>MDRAVSQGAVAVPLRPWTERGLRLAVTWETVVIAVALLAVRHTVFSLIAAGVLLITALVLGIPVGGLTLIQRIGRRARFQRRARERASDPALPTDLVPLGEWVPGLTVSQTRSARGDDVGMITDGSSWTALLGVASDDALFADKDDRIDLSALRGLTVQDDIVFATLQVITYTVPAPAGVMLMPGSPAVRSYLEIMGTNAPPAVRRTWIGVRLDPRLCLEAIASRGASNDGVHATLRFGLHRVQSALKRQGITTRELTAMEINDVLALTAGSAPDFGDVRSREEWDHWDCDGFAHCGRRVTGWGEDPSSGYQALLDALSGANAVFGVTSYTLDGSDRSAGAVRLVAPTPDQAVNATNALQEALSGRISFGPAGGDQVPAMLGTVPLGRQVEA</sequence>
<dbReference type="Proteomes" id="UP000749311">
    <property type="component" value="Unassembled WGS sequence"/>
</dbReference>
<protein>
    <submittedName>
        <fullName evidence="9">Type VII secretion protein EccE</fullName>
    </submittedName>
</protein>
<gene>
    <name evidence="9" type="ORF">FB473_003261</name>
</gene>
<evidence type="ECO:0000256" key="3">
    <source>
        <dbReference type="ARBA" id="ARBA00022475"/>
    </source>
</evidence>
<keyword evidence="4 7" id="KW-0812">Transmembrane</keyword>